<reference evidence="6 7" key="1">
    <citation type="submission" date="2016-10" db="EMBL/GenBank/DDBJ databases">
        <authorList>
            <person name="de Groot N.N."/>
        </authorList>
    </citation>
    <scope>NUCLEOTIDE SEQUENCE [LARGE SCALE GENOMIC DNA]</scope>
    <source>
        <strain evidence="6 7">CGMCC 4.6533</strain>
    </source>
</reference>
<evidence type="ECO:0000256" key="2">
    <source>
        <dbReference type="ARBA" id="ARBA00022448"/>
    </source>
</evidence>
<organism evidence="6 7">
    <name type="scientific">Nonomuraea jiangxiensis</name>
    <dbReference type="NCBI Taxonomy" id="633440"/>
    <lineage>
        <taxon>Bacteria</taxon>
        <taxon>Bacillati</taxon>
        <taxon>Actinomycetota</taxon>
        <taxon>Actinomycetes</taxon>
        <taxon>Streptosporangiales</taxon>
        <taxon>Streptosporangiaceae</taxon>
        <taxon>Nonomuraea</taxon>
    </lineage>
</organism>
<gene>
    <name evidence="6" type="ORF">SAMN05421869_13141</name>
</gene>
<dbReference type="PROSITE" id="PS50893">
    <property type="entry name" value="ABC_TRANSPORTER_2"/>
    <property type="match status" value="2"/>
</dbReference>
<dbReference type="NCBIfam" id="NF007739">
    <property type="entry name" value="PRK10419.1"/>
    <property type="match status" value="2"/>
</dbReference>
<dbReference type="PROSITE" id="PS00211">
    <property type="entry name" value="ABC_TRANSPORTER_1"/>
    <property type="match status" value="1"/>
</dbReference>
<dbReference type="InterPro" id="IPR027417">
    <property type="entry name" value="P-loop_NTPase"/>
</dbReference>
<dbReference type="Pfam" id="PF08352">
    <property type="entry name" value="oligo_HPY"/>
    <property type="match status" value="2"/>
</dbReference>
<dbReference type="GO" id="GO:0015833">
    <property type="term" value="P:peptide transport"/>
    <property type="evidence" value="ECO:0007669"/>
    <property type="project" value="InterPro"/>
</dbReference>
<feature type="domain" description="ABC transporter" evidence="5">
    <location>
        <begin position="281"/>
        <end position="519"/>
    </location>
</feature>
<feature type="domain" description="ABC transporter" evidence="5">
    <location>
        <begin position="6"/>
        <end position="251"/>
    </location>
</feature>
<dbReference type="EMBL" id="FNDJ01000031">
    <property type="protein sequence ID" value="SDL81663.1"/>
    <property type="molecule type" value="Genomic_DNA"/>
</dbReference>
<comment type="similarity">
    <text evidence="1">Belongs to the ABC transporter superfamily.</text>
</comment>
<dbReference type="GO" id="GO:0005524">
    <property type="term" value="F:ATP binding"/>
    <property type="evidence" value="ECO:0007669"/>
    <property type="project" value="UniProtKB-KW"/>
</dbReference>
<dbReference type="Proteomes" id="UP000199202">
    <property type="component" value="Unassembled WGS sequence"/>
</dbReference>
<dbReference type="Pfam" id="PF00005">
    <property type="entry name" value="ABC_tran"/>
    <property type="match status" value="2"/>
</dbReference>
<dbReference type="CDD" id="cd03257">
    <property type="entry name" value="ABC_NikE_OppD_transporters"/>
    <property type="match status" value="2"/>
</dbReference>
<dbReference type="InterPro" id="IPR013563">
    <property type="entry name" value="Oligopep_ABC_C"/>
</dbReference>
<dbReference type="AlphaFoldDB" id="A0A1G9N5J4"/>
<keyword evidence="3" id="KW-0547">Nucleotide-binding</keyword>
<evidence type="ECO:0000256" key="3">
    <source>
        <dbReference type="ARBA" id="ARBA00022741"/>
    </source>
</evidence>
<dbReference type="RefSeq" id="WP_342742824.1">
    <property type="nucleotide sequence ID" value="NZ_FNDJ01000031.1"/>
</dbReference>
<dbReference type="SMART" id="SM00382">
    <property type="entry name" value="AAA"/>
    <property type="match status" value="2"/>
</dbReference>
<keyword evidence="4 6" id="KW-0067">ATP-binding</keyword>
<dbReference type="Gene3D" id="3.40.50.300">
    <property type="entry name" value="P-loop containing nucleotide triphosphate hydrolases"/>
    <property type="match status" value="2"/>
</dbReference>
<protein>
    <submittedName>
        <fullName evidence="6">Peptide/nickel transport system ATP-binding protein</fullName>
    </submittedName>
</protein>
<accession>A0A1G9N5J4</accession>
<evidence type="ECO:0000256" key="4">
    <source>
        <dbReference type="ARBA" id="ARBA00022840"/>
    </source>
</evidence>
<dbReference type="PANTHER" id="PTHR43776">
    <property type="entry name" value="TRANSPORT ATP-BINDING PROTEIN"/>
    <property type="match status" value="1"/>
</dbReference>
<dbReference type="GO" id="GO:0055085">
    <property type="term" value="P:transmembrane transport"/>
    <property type="evidence" value="ECO:0007669"/>
    <property type="project" value="UniProtKB-ARBA"/>
</dbReference>
<dbReference type="InterPro" id="IPR003439">
    <property type="entry name" value="ABC_transporter-like_ATP-bd"/>
</dbReference>
<dbReference type="InterPro" id="IPR050319">
    <property type="entry name" value="ABC_transp_ATP-bind"/>
</dbReference>
<evidence type="ECO:0000259" key="5">
    <source>
        <dbReference type="PROSITE" id="PS50893"/>
    </source>
</evidence>
<keyword evidence="7" id="KW-1185">Reference proteome</keyword>
<dbReference type="NCBIfam" id="NF008453">
    <property type="entry name" value="PRK11308.1"/>
    <property type="match status" value="2"/>
</dbReference>
<dbReference type="InterPro" id="IPR017871">
    <property type="entry name" value="ABC_transporter-like_CS"/>
</dbReference>
<evidence type="ECO:0000313" key="6">
    <source>
        <dbReference type="EMBL" id="SDL81663.1"/>
    </source>
</evidence>
<evidence type="ECO:0000313" key="7">
    <source>
        <dbReference type="Proteomes" id="UP000199202"/>
    </source>
</evidence>
<sequence>MVKPMVTVENLRVAFGAAEVVRGISFEIARGECLALVGESGSGKSVTARTLVGLTGGGARIAAGELAFDGQDLTALRERGWRKVRGGRIGFVLQDALVSLDPLRPVGKEIAEVLATHTGLTGAARRARVAELLASVGVPEPELRAGQLPHELSGGLRQRALIAAAIAADPELVIADEPTTALDVTVQAQVLDLLAELKSRDRSLLVISHDLAVVARLADRVAVMKDGVIVEQGPTGRVLGAPEHDYTKQLLRAIPAEHTKGTRLSATAPAPPRRPPGEVVVRAQGIGKSFGGRIAVQDVSFTLRAAETVGIVGESGSGKTTTARIALGLSAPDTGSVEVHGQSWAGLDRAARRRLRRDIQTVYQDTLAAFDPRYTVAKVLAEALSVAGVPRRSRRERSVELLELVGLSPEHLSRRPLQLSGGQRQRVAIARALAPEPAVIVCDEPVSALDVSVQAQVLDLLEDVQRETGVAYLFISHDLGVVHHACDRVLVMKDGRVVEEGPVEEVFRTPAHPYTRELVAAIPRLTAV</sequence>
<dbReference type="InterPro" id="IPR003593">
    <property type="entry name" value="AAA+_ATPase"/>
</dbReference>
<dbReference type="PANTHER" id="PTHR43776:SF7">
    <property type="entry name" value="D,D-DIPEPTIDE TRANSPORT ATP-BINDING PROTEIN DDPF-RELATED"/>
    <property type="match status" value="1"/>
</dbReference>
<dbReference type="STRING" id="633440.SAMN05421869_13141"/>
<proteinExistence type="inferred from homology"/>
<dbReference type="GO" id="GO:0016887">
    <property type="term" value="F:ATP hydrolysis activity"/>
    <property type="evidence" value="ECO:0007669"/>
    <property type="project" value="InterPro"/>
</dbReference>
<name>A0A1G9N5J4_9ACTN</name>
<dbReference type="SUPFAM" id="SSF52540">
    <property type="entry name" value="P-loop containing nucleoside triphosphate hydrolases"/>
    <property type="match status" value="2"/>
</dbReference>
<evidence type="ECO:0000256" key="1">
    <source>
        <dbReference type="ARBA" id="ARBA00005417"/>
    </source>
</evidence>
<keyword evidence="2" id="KW-0813">Transport</keyword>